<dbReference type="EMBL" id="PNGT01000001">
    <property type="protein sequence ID" value="PMC53118.1"/>
    <property type="molecule type" value="Genomic_DNA"/>
</dbReference>
<comment type="cofactor">
    <cofactor evidence="1">
        <name>Mn(2+)</name>
        <dbReference type="ChEBI" id="CHEBI:29035"/>
    </cofactor>
    <text evidence="1">The Mn(2+) ion enhances activity.</text>
</comment>
<dbReference type="Proteomes" id="UP000235670">
    <property type="component" value="Unassembled WGS sequence"/>
</dbReference>
<dbReference type="RefSeq" id="WP_102189284.1">
    <property type="nucleotide sequence ID" value="NZ_PNGT01000001.1"/>
</dbReference>
<evidence type="ECO:0000313" key="2">
    <source>
        <dbReference type="EMBL" id="PMC53118.1"/>
    </source>
</evidence>
<feature type="binding site" evidence="1">
    <location>
        <position position="166"/>
    </location>
    <ligand>
        <name>Mn(2+)</name>
        <dbReference type="ChEBI" id="CHEBI:29035"/>
        <label>2</label>
    </ligand>
</feature>
<dbReference type="GO" id="GO:0016787">
    <property type="term" value="F:hydrolase activity"/>
    <property type="evidence" value="ECO:0007669"/>
    <property type="project" value="UniProtKB-KW"/>
</dbReference>
<feature type="binding site" evidence="1">
    <location>
        <position position="141"/>
    </location>
    <ligand>
        <name>Mn(2+)</name>
        <dbReference type="ChEBI" id="CHEBI:29035"/>
        <label>2</label>
    </ligand>
</feature>
<dbReference type="STRING" id="84135.GCA_001052115_01759"/>
<evidence type="ECO:0000313" key="3">
    <source>
        <dbReference type="Proteomes" id="UP000235670"/>
    </source>
</evidence>
<protein>
    <submittedName>
        <fullName evidence="2">Amidohydrolase</fullName>
    </submittedName>
</protein>
<comment type="caution">
    <text evidence="2">The sequence shown here is derived from an EMBL/GenBank/DDBJ whole genome shotgun (WGS) entry which is preliminary data.</text>
</comment>
<dbReference type="GO" id="GO:0046872">
    <property type="term" value="F:metal ion binding"/>
    <property type="evidence" value="ECO:0007669"/>
    <property type="project" value="UniProtKB-KW"/>
</dbReference>
<reference evidence="2 3" key="1">
    <citation type="submission" date="2017-09" db="EMBL/GenBank/DDBJ databases">
        <title>Bacterial strain isolated from the female urinary microbiota.</title>
        <authorList>
            <person name="Thomas-White K."/>
            <person name="Kumar N."/>
            <person name="Forster S."/>
            <person name="Putonti C."/>
            <person name="Lawley T."/>
            <person name="Wolfe A.J."/>
        </authorList>
    </citation>
    <scope>NUCLEOTIDE SEQUENCE [LARGE SCALE GENOMIC DNA]</scope>
    <source>
        <strain evidence="2 3">UMB0186</strain>
    </source>
</reference>
<dbReference type="NCBIfam" id="TIGR01891">
    <property type="entry name" value="amidohydrolases"/>
    <property type="match status" value="1"/>
</dbReference>
<dbReference type="InterPro" id="IPR002933">
    <property type="entry name" value="Peptidase_M20"/>
</dbReference>
<feature type="binding site" evidence="1">
    <location>
        <position position="107"/>
    </location>
    <ligand>
        <name>Mn(2+)</name>
        <dbReference type="ChEBI" id="CHEBI:29035"/>
        <label>2</label>
    </ligand>
</feature>
<feature type="binding site" evidence="1">
    <location>
        <position position="349"/>
    </location>
    <ligand>
        <name>Mn(2+)</name>
        <dbReference type="ChEBI" id="CHEBI:29035"/>
        <label>2</label>
    </ligand>
</feature>
<dbReference type="PANTHER" id="PTHR11014:SF63">
    <property type="entry name" value="METALLOPEPTIDASE, PUTATIVE (AFU_ORTHOLOGUE AFUA_6G09600)-RELATED"/>
    <property type="match status" value="1"/>
</dbReference>
<feature type="binding site" evidence="1">
    <location>
        <position position="105"/>
    </location>
    <ligand>
        <name>Mn(2+)</name>
        <dbReference type="ChEBI" id="CHEBI:29035"/>
        <label>2</label>
    </ligand>
</feature>
<dbReference type="Gene3D" id="3.30.70.360">
    <property type="match status" value="1"/>
</dbReference>
<keyword evidence="1" id="KW-0479">Metal-binding</keyword>
<dbReference type="Pfam" id="PF01546">
    <property type="entry name" value="Peptidase_M20"/>
    <property type="match status" value="1"/>
</dbReference>
<name>A0A2N6SGR8_9BACL</name>
<gene>
    <name evidence="2" type="ORF">CJ218_00820</name>
</gene>
<accession>A0A2N6SGR8</accession>
<dbReference type="PANTHER" id="PTHR11014">
    <property type="entry name" value="PEPTIDASE M20 FAMILY MEMBER"/>
    <property type="match status" value="1"/>
</dbReference>
<sequence length="385" mass="43398">MIEELIKNELKAYYPEMIKLRRYMHMHPEVSFNEKNTAEFINNYLLEIGIKDIKTNIGLHGIVARIKGQDSSKTIAFRADFDALSINDMKDTEYKSTVPNVMHACGHDGHTTSLLATCKVLMDNLDKLPHDVVAIFQYGEEQAPGGAKPMIDAGCLDNVDAIFGAHLWTPLPLGTLGYSYNELCAAADRFEVKISSKENANLIAAEFVSMTQQIVSRFSKPRETLVITLGKLESTCNEASITGTIRHFNKELHKLVLDKIQKLCLSLEDENTETKIDFIYYGGYPPLINHKKGTEELLSYVPKILPQLNLKEVEPLMIGEDFAYYLENVPGAFFLIGAGNDTFAKYPHHHPNFDFEEEVMKHTASIFLSLAFNSNKVITNLKEEQ</sequence>
<dbReference type="SUPFAM" id="SSF55031">
    <property type="entry name" value="Bacterial exopeptidase dimerisation domain"/>
    <property type="match status" value="1"/>
</dbReference>
<keyword evidence="2" id="KW-0378">Hydrolase</keyword>
<dbReference type="InterPro" id="IPR017439">
    <property type="entry name" value="Amidohydrolase"/>
</dbReference>
<dbReference type="InterPro" id="IPR036264">
    <property type="entry name" value="Bact_exopeptidase_dim_dom"/>
</dbReference>
<dbReference type="AlphaFoldDB" id="A0A2N6SGR8"/>
<dbReference type="OrthoDB" id="9776731at2"/>
<dbReference type="PIRSF" id="PIRSF005962">
    <property type="entry name" value="Pept_M20D_amidohydro"/>
    <property type="match status" value="1"/>
</dbReference>
<dbReference type="SUPFAM" id="SSF53187">
    <property type="entry name" value="Zn-dependent exopeptidases"/>
    <property type="match status" value="1"/>
</dbReference>
<dbReference type="Gene3D" id="3.40.630.10">
    <property type="entry name" value="Zn peptidases"/>
    <property type="match status" value="1"/>
</dbReference>
<organism evidence="2 3">
    <name type="scientific">Gemella sanguinis</name>
    <dbReference type="NCBI Taxonomy" id="84135"/>
    <lineage>
        <taxon>Bacteria</taxon>
        <taxon>Bacillati</taxon>
        <taxon>Bacillota</taxon>
        <taxon>Bacilli</taxon>
        <taxon>Bacillales</taxon>
        <taxon>Gemellaceae</taxon>
        <taxon>Gemella</taxon>
    </lineage>
</organism>
<keyword evidence="1" id="KW-0464">Manganese</keyword>
<proteinExistence type="predicted"/>
<evidence type="ECO:0000256" key="1">
    <source>
        <dbReference type="PIRSR" id="PIRSR005962-1"/>
    </source>
</evidence>